<keyword evidence="1" id="KW-0812">Transmembrane</keyword>
<proteinExistence type="predicted"/>
<keyword evidence="1" id="KW-1133">Transmembrane helix</keyword>
<accession>A0ABQ9X1T5</accession>
<evidence type="ECO:0000313" key="2">
    <source>
        <dbReference type="EMBL" id="KAK2945736.1"/>
    </source>
</evidence>
<evidence type="ECO:0000256" key="1">
    <source>
        <dbReference type="SAM" id="Phobius"/>
    </source>
</evidence>
<protein>
    <recommendedName>
        <fullName evidence="4">Right handed beta helix domain-containing protein</fullName>
    </recommendedName>
</protein>
<dbReference type="SUPFAM" id="SSF51126">
    <property type="entry name" value="Pectin lyase-like"/>
    <property type="match status" value="1"/>
</dbReference>
<reference evidence="2 3" key="1">
    <citation type="journal article" date="2022" name="bioRxiv">
        <title>Genomics of Preaxostyla Flagellates Illuminates Evolutionary Transitions and the Path Towards Mitochondrial Loss.</title>
        <authorList>
            <person name="Novak L.V.F."/>
            <person name="Treitli S.C."/>
            <person name="Pyrih J."/>
            <person name="Halakuc P."/>
            <person name="Pipaliya S.V."/>
            <person name="Vacek V."/>
            <person name="Brzon O."/>
            <person name="Soukal P."/>
            <person name="Eme L."/>
            <person name="Dacks J.B."/>
            <person name="Karnkowska A."/>
            <person name="Elias M."/>
            <person name="Hampl V."/>
        </authorList>
    </citation>
    <scope>NUCLEOTIDE SEQUENCE [LARGE SCALE GENOMIC DNA]</scope>
    <source>
        <strain evidence="2">NAU3</strain>
        <tissue evidence="2">Gut</tissue>
    </source>
</reference>
<dbReference type="InterPro" id="IPR011050">
    <property type="entry name" value="Pectin_lyase_fold/virulence"/>
</dbReference>
<sequence length="1244" mass="134165">MMDQHLIRDFGNNEQNDDVLHLSPDVFELLDYPVMSKTMKLEGHTSTISHANPERQAVINELENDRPQHLNQIAKDHMDTSHSLFLFDNSTVSLSKVIFDCGRDGMALAKVSSSEVVVSSSKIVSNSKQTAFVVGTGLDGVGSSISVIDCSHISSSSMVLLPLVRTSTCLPATPHDSSSMDTPHSDSLPPFLSVSGAGLVLSNVSLILGTGPLLDFGLLSHDSTESDEIGLGEISTLLVGSVLRNVTSHGCSRSGLVVARGLCQKLVGTSLTLSTSHLSGTGCLDINAFGSFGCVNTSFSHCSSNAATTEQFTHVHRTGQDRYLYHTTNHTTLTFHLCTFTSIPSFYDGASVYVRANYVISMTECSFKDIQGRGGGALHIESLTRGEGSLAISLCSFVDCVGQDFGAALNHQGSSLFTLDKCFFKNMTTTKSSSFGGALCVKYVDTTTISECVFMDCAASDEGGSGGALYIQNSSFTMATVQFRGNSAPSGNDVFISEGCGSRDELETRVSDYYTDKFDTSLLFMGFEVQSSVIQQFESSTTIISLELTLNDIVSEGTITVVTEHAVKGKMLLLLDNTGEYVKIMQHSSPPATCRVVVVDFQTLSTTGTSEVLSFGDSGRLQFPSNYTPIAASISATRIEFTPPRPSLSTGDPPRVRKLFNTPGTNIGEVMVWLEGHKLSVGDYTIHFEGSPSLSLNVTFDEDQEGKTNQMSSLVSVGQGGNCQEKDSVCKTLDSAFETATKKGIKSIELNLVISEILSKTRSISDENEVFVTQGGFARPSLIVPSTFSSTPLVVISVSNASLLLADVDALIHSSSLDLKLVLVSSGSFEFSNGTIAYEPSSTTNSEIGNADSDLCSWTTGTIELVNSTAVFKSCSLTNLVQGGIMQSGGNVSLRDVYFLSNGQARTDFPSARRNVMCSSDGTLFVGGLIGDGRSHLFPGSGISGDGCSVSGTVTTMSIPFLDSYHSQITRDKKTGKYILFLVGSGFLPCGLQLEIFTSLEDGNSEESLTLDVDTDTASLFTETEIEIFVTPYDVANLSKKSEWKVRLLNGDRSIASQTLVLREEPRSMLWLIPVIVVVVVIAGGIVAHLLIWRCRSKKPVEKKEDSVEKAKTISPSAVEEVFHAVYVDLRTEISIFHSHQNGISNENAIRLGNKLYHTESLLLTSSLSERKYAKWRHLEDTGEQDGNGKHSCFAELVDEFGVYLDDNEREHGIISIYPQTPFLIWASTTPLNYCWIGAIPGQL</sequence>
<organism evidence="2 3">
    <name type="scientific">Blattamonas nauphoetae</name>
    <dbReference type="NCBI Taxonomy" id="2049346"/>
    <lineage>
        <taxon>Eukaryota</taxon>
        <taxon>Metamonada</taxon>
        <taxon>Preaxostyla</taxon>
        <taxon>Oxymonadida</taxon>
        <taxon>Blattamonas</taxon>
    </lineage>
</organism>
<evidence type="ECO:0008006" key="4">
    <source>
        <dbReference type="Google" id="ProtNLM"/>
    </source>
</evidence>
<dbReference type="Proteomes" id="UP001281761">
    <property type="component" value="Unassembled WGS sequence"/>
</dbReference>
<keyword evidence="1" id="KW-0472">Membrane</keyword>
<gene>
    <name evidence="2" type="ORF">BLNAU_19349</name>
</gene>
<keyword evidence="3" id="KW-1185">Reference proteome</keyword>
<feature type="transmembrane region" description="Helical" evidence="1">
    <location>
        <begin position="1069"/>
        <end position="1093"/>
    </location>
</feature>
<comment type="caution">
    <text evidence="2">The sequence shown here is derived from an EMBL/GenBank/DDBJ whole genome shotgun (WGS) entry which is preliminary data.</text>
</comment>
<dbReference type="EMBL" id="JARBJD010000249">
    <property type="protein sequence ID" value="KAK2945736.1"/>
    <property type="molecule type" value="Genomic_DNA"/>
</dbReference>
<evidence type="ECO:0000313" key="3">
    <source>
        <dbReference type="Proteomes" id="UP001281761"/>
    </source>
</evidence>
<name>A0ABQ9X1T5_9EUKA</name>